<dbReference type="Proteomes" id="UP001430804">
    <property type="component" value="Unassembled WGS sequence"/>
</dbReference>
<evidence type="ECO:0000313" key="2">
    <source>
        <dbReference type="EMBL" id="MBW3096016.1"/>
    </source>
</evidence>
<gene>
    <name evidence="2" type="ORF">KY465_01845</name>
</gene>
<dbReference type="PANTHER" id="PTHR47515:SF1">
    <property type="entry name" value="BLR2054 PROTEIN"/>
    <property type="match status" value="1"/>
</dbReference>
<accession>A0ABS6WJ99</accession>
<reference evidence="2" key="1">
    <citation type="submission" date="2021-07" db="EMBL/GenBank/DDBJ databases">
        <title>Pseudohoeflea marina sp. nov. a polyhydroxyalcanoate-producing bacterium.</title>
        <authorList>
            <person name="Zheng W."/>
            <person name="Yu S."/>
            <person name="Huang Y."/>
        </authorList>
    </citation>
    <scope>NUCLEOTIDE SEQUENCE</scope>
    <source>
        <strain evidence="2">DP4N28-3</strain>
    </source>
</reference>
<feature type="domain" description="Integrase catalytic" evidence="1">
    <location>
        <begin position="27"/>
        <end position="73"/>
    </location>
</feature>
<dbReference type="Pfam" id="PF13683">
    <property type="entry name" value="rve_3"/>
    <property type="match status" value="1"/>
</dbReference>
<dbReference type="InterPro" id="IPR001584">
    <property type="entry name" value="Integrase_cat-core"/>
</dbReference>
<evidence type="ECO:0000259" key="1">
    <source>
        <dbReference type="Pfam" id="PF13683"/>
    </source>
</evidence>
<comment type="caution">
    <text evidence="2">The sequence shown here is derived from an EMBL/GenBank/DDBJ whole genome shotgun (WGS) entry which is preliminary data.</text>
</comment>
<proteinExistence type="predicted"/>
<keyword evidence="3" id="KW-1185">Reference proteome</keyword>
<protein>
    <submittedName>
        <fullName evidence="2">Transposase family protein</fullName>
    </submittedName>
</protein>
<organism evidence="2 3">
    <name type="scientific">Pseudohoeflea coraliihabitans</name>
    <dbReference type="NCBI Taxonomy" id="2860393"/>
    <lineage>
        <taxon>Bacteria</taxon>
        <taxon>Pseudomonadati</taxon>
        <taxon>Pseudomonadota</taxon>
        <taxon>Alphaproteobacteria</taxon>
        <taxon>Hyphomicrobiales</taxon>
        <taxon>Rhizobiaceae</taxon>
        <taxon>Pseudohoeflea</taxon>
    </lineage>
</organism>
<name>A0ABS6WJ99_9HYPH</name>
<evidence type="ECO:0000313" key="3">
    <source>
        <dbReference type="Proteomes" id="UP001430804"/>
    </source>
</evidence>
<dbReference type="PANTHER" id="PTHR47515">
    <property type="entry name" value="LOW CALCIUM RESPONSE LOCUS PROTEIN T"/>
    <property type="match status" value="1"/>
</dbReference>
<sequence>MPKTIVSDNGTEMTSMPILKGAISTGTYIAPGKPMQNGFVASFNGRFRDECLTEPLFSSLAQAGAAVTAWKED</sequence>
<dbReference type="EMBL" id="JAHWQX010000001">
    <property type="protein sequence ID" value="MBW3096016.1"/>
    <property type="molecule type" value="Genomic_DNA"/>
</dbReference>